<feature type="non-terminal residue" evidence="1">
    <location>
        <position position="246"/>
    </location>
</feature>
<comment type="caution">
    <text evidence="1">The sequence shown here is derived from an EMBL/GenBank/DDBJ whole genome shotgun (WGS) entry which is preliminary data.</text>
</comment>
<reference evidence="1" key="1">
    <citation type="journal article" date="2021" name="J Fungi (Basel)">
        <title>Virulence traits and population genomics of the black yeast Aureobasidium melanogenum.</title>
        <authorList>
            <person name="Cernosa A."/>
            <person name="Sun X."/>
            <person name="Gostincar C."/>
            <person name="Fang C."/>
            <person name="Gunde-Cimerman N."/>
            <person name="Song Z."/>
        </authorList>
    </citation>
    <scope>NUCLEOTIDE SEQUENCE</scope>
    <source>
        <strain evidence="1">EXF-8016</strain>
    </source>
</reference>
<dbReference type="Proteomes" id="UP000767238">
    <property type="component" value="Unassembled WGS sequence"/>
</dbReference>
<protein>
    <submittedName>
        <fullName evidence="1">Uncharacterized protein</fullName>
    </submittedName>
</protein>
<evidence type="ECO:0000313" key="2">
    <source>
        <dbReference type="Proteomes" id="UP000767238"/>
    </source>
</evidence>
<sequence>MTSTTTPIVFHCPQVARSGRRNEPIAQCGMPTSFAEKTPAILHWHRWHASQTYNAPNTAYNCTVCKFGFVTSALYELHLQQDYGPRLGVTPSQYHAYNLKENKLLWTVDSTWVVDTSMAAPTYTSLLTIHMLSVSSRKDHLIFIFRQSGYYSKICRYVDHFTDIATNAASALQSSRRADVASIAVVASGGNRGRYMPSFAAGPSTERLMIHGHIPSGPYAGPALDKLRVYSRRAATTTTRITNQIM</sequence>
<dbReference type="AlphaFoldDB" id="A0A9P8K847"/>
<gene>
    <name evidence="1" type="ORF">KCV03_g2423</name>
</gene>
<name>A0A9P8K847_AURME</name>
<dbReference type="EMBL" id="JAHFYH010000011">
    <property type="protein sequence ID" value="KAH0226884.1"/>
    <property type="molecule type" value="Genomic_DNA"/>
</dbReference>
<reference evidence="1" key="2">
    <citation type="submission" date="2021-08" db="EMBL/GenBank/DDBJ databases">
        <authorList>
            <person name="Gostincar C."/>
            <person name="Sun X."/>
            <person name="Song Z."/>
            <person name="Gunde-Cimerman N."/>
        </authorList>
    </citation>
    <scope>NUCLEOTIDE SEQUENCE</scope>
    <source>
        <strain evidence="1">EXF-8016</strain>
    </source>
</reference>
<organism evidence="1 2">
    <name type="scientific">Aureobasidium melanogenum</name>
    <name type="common">Aureobasidium pullulans var. melanogenum</name>
    <dbReference type="NCBI Taxonomy" id="46634"/>
    <lineage>
        <taxon>Eukaryota</taxon>
        <taxon>Fungi</taxon>
        <taxon>Dikarya</taxon>
        <taxon>Ascomycota</taxon>
        <taxon>Pezizomycotina</taxon>
        <taxon>Dothideomycetes</taxon>
        <taxon>Dothideomycetidae</taxon>
        <taxon>Dothideales</taxon>
        <taxon>Saccotheciaceae</taxon>
        <taxon>Aureobasidium</taxon>
    </lineage>
</organism>
<evidence type="ECO:0000313" key="1">
    <source>
        <dbReference type="EMBL" id="KAH0226884.1"/>
    </source>
</evidence>
<accession>A0A9P8K847</accession>
<proteinExistence type="predicted"/>